<comment type="caution">
    <text evidence="2">The sequence shown here is derived from an EMBL/GenBank/DDBJ whole genome shotgun (WGS) entry which is preliminary data.</text>
</comment>
<evidence type="ECO:0000256" key="1">
    <source>
        <dbReference type="SAM" id="Phobius"/>
    </source>
</evidence>
<keyword evidence="3" id="KW-1185">Reference proteome</keyword>
<organism evidence="2 3">
    <name type="scientific">Deinococcus aluminii</name>
    <dbReference type="NCBI Taxonomy" id="1656885"/>
    <lineage>
        <taxon>Bacteria</taxon>
        <taxon>Thermotogati</taxon>
        <taxon>Deinococcota</taxon>
        <taxon>Deinococci</taxon>
        <taxon>Deinococcales</taxon>
        <taxon>Deinococcaceae</taxon>
        <taxon>Deinococcus</taxon>
    </lineage>
</organism>
<evidence type="ECO:0000313" key="3">
    <source>
        <dbReference type="Proteomes" id="UP001404956"/>
    </source>
</evidence>
<dbReference type="RefSeq" id="WP_345454792.1">
    <property type="nucleotide sequence ID" value="NZ_BAABRV010000005.1"/>
</dbReference>
<feature type="transmembrane region" description="Helical" evidence="1">
    <location>
        <begin position="47"/>
        <end position="73"/>
    </location>
</feature>
<reference evidence="2 3" key="1">
    <citation type="submission" date="2024-02" db="EMBL/GenBank/DDBJ databases">
        <title>Deinococcus aluminii NBRC 112889.</title>
        <authorList>
            <person name="Ichikawa N."/>
            <person name="Katano-Makiyama Y."/>
            <person name="Hidaka K."/>
        </authorList>
    </citation>
    <scope>NUCLEOTIDE SEQUENCE [LARGE SCALE GENOMIC DNA]</scope>
    <source>
        <strain evidence="2 3">NBRC 112889</strain>
    </source>
</reference>
<keyword evidence="1" id="KW-0812">Transmembrane</keyword>
<evidence type="ECO:0000313" key="2">
    <source>
        <dbReference type="EMBL" id="GAA5533929.1"/>
    </source>
</evidence>
<name>A0ABP9XEZ5_9DEIO</name>
<gene>
    <name evidence="2" type="ORF">Dalu01_02337</name>
</gene>
<proteinExistence type="predicted"/>
<keyword evidence="1" id="KW-0472">Membrane</keyword>
<dbReference type="Proteomes" id="UP001404956">
    <property type="component" value="Unassembled WGS sequence"/>
</dbReference>
<keyword evidence="1" id="KW-1133">Transmembrane helix</keyword>
<sequence length="79" mass="9205">MFVLGWSAYTAVAIGVFLYRKALPLAEGLWAYGRVRLFQHSQQLKELLVELCDGVLVALFWPLWLVLKVLAWWENRGRQ</sequence>
<dbReference type="EMBL" id="BAABRV010000005">
    <property type="protein sequence ID" value="GAA5533929.1"/>
    <property type="molecule type" value="Genomic_DNA"/>
</dbReference>
<feature type="transmembrane region" description="Helical" evidence="1">
    <location>
        <begin position="6"/>
        <end position="26"/>
    </location>
</feature>
<accession>A0ABP9XEZ5</accession>
<protein>
    <submittedName>
        <fullName evidence="2">Uncharacterized protein</fullName>
    </submittedName>
</protein>